<reference evidence="11 12" key="1">
    <citation type="journal article" date="2024" name="IMA Fungus">
        <title>IMA Genome - F19 : A genome assembly and annotation guide to empower mycologists, including annotated draft genome sequences of Ceratocystis pirilliformis, Diaporthe australafricana, Fusarium ophioides, Paecilomyces lecythidis, and Sporothrix stenoceras.</title>
        <authorList>
            <person name="Aylward J."/>
            <person name="Wilson A.M."/>
            <person name="Visagie C.M."/>
            <person name="Spraker J."/>
            <person name="Barnes I."/>
            <person name="Buitendag C."/>
            <person name="Ceriani C."/>
            <person name="Del Mar Angel L."/>
            <person name="du Plessis D."/>
            <person name="Fuchs T."/>
            <person name="Gasser K."/>
            <person name="Kramer D."/>
            <person name="Li W."/>
            <person name="Munsamy K."/>
            <person name="Piso A."/>
            <person name="Price J.L."/>
            <person name="Sonnekus B."/>
            <person name="Thomas C."/>
            <person name="van der Nest A."/>
            <person name="van Dijk A."/>
            <person name="van Heerden A."/>
            <person name="van Vuuren N."/>
            <person name="Yilmaz N."/>
            <person name="Duong T.A."/>
            <person name="van der Merwe N.A."/>
            <person name="Wingfield M.J."/>
            <person name="Wingfield B.D."/>
        </authorList>
    </citation>
    <scope>NUCLEOTIDE SEQUENCE [LARGE SCALE GENOMIC DNA]</scope>
    <source>
        <strain evidence="11 12">CMW 5346</strain>
    </source>
</reference>
<evidence type="ECO:0000256" key="6">
    <source>
        <dbReference type="ARBA" id="ARBA00023163"/>
    </source>
</evidence>
<keyword evidence="4" id="KW-0749">Sporulation</keyword>
<feature type="region of interest" description="Disordered" evidence="9">
    <location>
        <begin position="224"/>
        <end position="544"/>
    </location>
</feature>
<evidence type="ECO:0000256" key="9">
    <source>
        <dbReference type="SAM" id="MobiDB-lite"/>
    </source>
</evidence>
<name>A0ABR3Z1X6_9PEZI</name>
<dbReference type="PROSITE" id="PS51821">
    <property type="entry name" value="VELVET"/>
    <property type="match status" value="1"/>
</dbReference>
<evidence type="ECO:0000313" key="11">
    <source>
        <dbReference type="EMBL" id="KAL1894543.1"/>
    </source>
</evidence>
<evidence type="ECO:0000256" key="8">
    <source>
        <dbReference type="ARBA" id="ARBA00038005"/>
    </source>
</evidence>
<keyword evidence="7" id="KW-0539">Nucleus</keyword>
<dbReference type="Pfam" id="PF11754">
    <property type="entry name" value="Velvet"/>
    <property type="match status" value="2"/>
</dbReference>
<keyword evidence="12" id="KW-1185">Reference proteome</keyword>
<protein>
    <recommendedName>
        <fullName evidence="10">Velvet domain-containing protein</fullName>
    </recommendedName>
</protein>
<sequence length="596" mass="65700">MVAPTITAGHPEPVIVDRVTRGGRRLWYHLEVIQQPERARACGAGPKSSADRRPVDPPPVVELRIFEGPSMEHAKDITFTYNANFFLFATLEHARVLAHGRLQPPSAATPPVLTGMPVSGMAYLDRPKEAGYFLFPDLSVRHEGRYRLTFNLFEQTKEFADLDKETHDGAAHTPESFDWRMEVKSNDFMVFSAKKFPGLTESTALSRTVAEQGCRVRIRRDVRMRRREGKSSTTAVAGSGDVRAEEEYARRHRTQTPEVVTDYRARSMSTESVNRTPYVPDANHAQRRPSMSDHYHSAAPSPQSGPSLPPAFGASSGGPHMSSSAHLRFGSNAPSSFAQPASVPPSPTTYSAPAHSYAQPSQPQPQQQPQQSPQHTQHHSTSSFSAPSPAPSHANTTSPPPNPSHSYYQDRPASQHYTTAPPPPPAAAPAPSPKHESFDYHRRVSNSYTPAPLAIEPANDRRDSRMISPAESKTLTLPSLSEMISFQDEKRQARPRRLATTTPPPPTATAQLLLPQPVLSHPSAPTSQSSSGPAPQKKRSYGQYNNMDPVAEAYATNTAVKNHARQTEAPRERDFEQLWWKRADGSVWTAHGEVSR</sequence>
<evidence type="ECO:0000256" key="1">
    <source>
        <dbReference type="ARBA" id="ARBA00004123"/>
    </source>
</evidence>
<feature type="compositionally biased region" description="Pro residues" evidence="9">
    <location>
        <begin position="420"/>
        <end position="432"/>
    </location>
</feature>
<evidence type="ECO:0000259" key="10">
    <source>
        <dbReference type="PROSITE" id="PS51821"/>
    </source>
</evidence>
<dbReference type="PANTHER" id="PTHR33572:SF14">
    <property type="entry name" value="DEVELOPMENTAL AND SECONDARY METABOLISM REGULATOR VEA"/>
    <property type="match status" value="1"/>
</dbReference>
<dbReference type="EMBL" id="JAWCUI010000032">
    <property type="protein sequence ID" value="KAL1894543.1"/>
    <property type="molecule type" value="Genomic_DNA"/>
</dbReference>
<feature type="compositionally biased region" description="Low complexity" evidence="9">
    <location>
        <begin position="350"/>
        <end position="397"/>
    </location>
</feature>
<proteinExistence type="inferred from homology"/>
<accession>A0ABR3Z1X6</accession>
<comment type="similarity">
    <text evidence="8">Belongs to the velvet family. VeA subfamily.</text>
</comment>
<keyword evidence="6" id="KW-0804">Transcription</keyword>
<organism evidence="11 12">
    <name type="scientific">Sporothrix stenoceras</name>
    <dbReference type="NCBI Taxonomy" id="5173"/>
    <lineage>
        <taxon>Eukaryota</taxon>
        <taxon>Fungi</taxon>
        <taxon>Dikarya</taxon>
        <taxon>Ascomycota</taxon>
        <taxon>Pezizomycotina</taxon>
        <taxon>Sordariomycetes</taxon>
        <taxon>Sordariomycetidae</taxon>
        <taxon>Ophiostomatales</taxon>
        <taxon>Ophiostomataceae</taxon>
        <taxon>Sporothrix</taxon>
    </lineage>
</organism>
<feature type="compositionally biased region" description="Low complexity" evidence="9">
    <location>
        <begin position="508"/>
        <end position="535"/>
    </location>
</feature>
<evidence type="ECO:0000256" key="4">
    <source>
        <dbReference type="ARBA" id="ARBA00022969"/>
    </source>
</evidence>
<comment type="caution">
    <text evidence="11">The sequence shown here is derived from an EMBL/GenBank/DDBJ whole genome shotgun (WGS) entry which is preliminary data.</text>
</comment>
<evidence type="ECO:0000256" key="5">
    <source>
        <dbReference type="ARBA" id="ARBA00023015"/>
    </source>
</evidence>
<dbReference type="Gene3D" id="2.60.40.3960">
    <property type="entry name" value="Velvet domain"/>
    <property type="match status" value="1"/>
</dbReference>
<dbReference type="Proteomes" id="UP001583186">
    <property type="component" value="Unassembled WGS sequence"/>
</dbReference>
<dbReference type="InterPro" id="IPR037525">
    <property type="entry name" value="Velvet_dom"/>
</dbReference>
<evidence type="ECO:0000256" key="2">
    <source>
        <dbReference type="ARBA" id="ARBA00004496"/>
    </source>
</evidence>
<feature type="compositionally biased region" description="Polar residues" evidence="9">
    <location>
        <begin position="471"/>
        <end position="484"/>
    </location>
</feature>
<feature type="compositionally biased region" description="Basic and acidic residues" evidence="9">
    <location>
        <begin position="433"/>
        <end position="442"/>
    </location>
</feature>
<evidence type="ECO:0000256" key="3">
    <source>
        <dbReference type="ARBA" id="ARBA00022490"/>
    </source>
</evidence>
<keyword evidence="5" id="KW-0805">Transcription regulation</keyword>
<gene>
    <name evidence="11" type="ORF">Sste5346_005778</name>
</gene>
<dbReference type="InterPro" id="IPR038491">
    <property type="entry name" value="Velvet_dom_sf"/>
</dbReference>
<keyword evidence="3" id="KW-0963">Cytoplasm</keyword>
<evidence type="ECO:0000256" key="7">
    <source>
        <dbReference type="ARBA" id="ARBA00023242"/>
    </source>
</evidence>
<dbReference type="InterPro" id="IPR021740">
    <property type="entry name" value="Velvet"/>
</dbReference>
<evidence type="ECO:0000313" key="12">
    <source>
        <dbReference type="Proteomes" id="UP001583186"/>
    </source>
</evidence>
<dbReference type="PANTHER" id="PTHR33572">
    <property type="entry name" value="SPORE DEVELOPMENT REGULATOR VOSA"/>
    <property type="match status" value="1"/>
</dbReference>
<feature type="domain" description="Velvet" evidence="10">
    <location>
        <begin position="23"/>
        <end position="219"/>
    </location>
</feature>
<comment type="subcellular location">
    <subcellularLocation>
        <location evidence="2">Cytoplasm</location>
    </subcellularLocation>
    <subcellularLocation>
        <location evidence="1">Nucleus</location>
    </subcellularLocation>
</comment>